<name>A0A835KWC6_SPOEX</name>
<comment type="caution">
    <text evidence="2">The sequence shown here is derived from an EMBL/GenBank/DDBJ whole genome shotgun (WGS) entry which is preliminary data.</text>
</comment>
<protein>
    <recommendedName>
        <fullName evidence="4">Peptidase aspartic putative domain-containing protein</fullName>
    </recommendedName>
</protein>
<dbReference type="AlphaFoldDB" id="A0A835KWC6"/>
<evidence type="ECO:0000313" key="3">
    <source>
        <dbReference type="Proteomes" id="UP000648187"/>
    </source>
</evidence>
<dbReference type="Proteomes" id="UP000648187">
    <property type="component" value="Unassembled WGS sequence"/>
</dbReference>
<evidence type="ECO:0000256" key="1">
    <source>
        <dbReference type="SAM" id="MobiDB-lite"/>
    </source>
</evidence>
<keyword evidence="3" id="KW-1185">Reference proteome</keyword>
<accession>A0A835KWC6</accession>
<dbReference type="EMBL" id="JACKWZ010000852">
    <property type="protein sequence ID" value="KAF9404933.1"/>
    <property type="molecule type" value="Genomic_DNA"/>
</dbReference>
<evidence type="ECO:0000313" key="2">
    <source>
        <dbReference type="EMBL" id="KAF9404933.1"/>
    </source>
</evidence>
<dbReference type="Gene3D" id="2.40.70.10">
    <property type="entry name" value="Acid Proteases"/>
    <property type="match status" value="1"/>
</dbReference>
<feature type="region of interest" description="Disordered" evidence="1">
    <location>
        <begin position="1"/>
        <end position="42"/>
    </location>
</feature>
<reference evidence="2" key="1">
    <citation type="submission" date="2020-08" db="EMBL/GenBank/DDBJ databases">
        <title>Spodoptera exigua strain:BAW_Kor-Di-RS1 Genome sequencing and assembly.</title>
        <authorList>
            <person name="Kim J."/>
            <person name="Nam H.Y."/>
            <person name="Kwon M."/>
            <person name="Choi J.H."/>
            <person name="Cho S.R."/>
            <person name="Kim G.-H."/>
        </authorList>
    </citation>
    <scope>NUCLEOTIDE SEQUENCE</scope>
    <source>
        <strain evidence="2">BAW_Kor-Di-RS1</strain>
        <tissue evidence="2">Whole-body</tissue>
    </source>
</reference>
<sequence>MTLEPSPRFEPDAASRRKKGTLHRRTKDVPASPEAVAVRSSRGRRDYHIYTRDNPSRREVETNRATSRIAVMNTTSEKPLRANTSRPWQLRRSCSLEFKALMLRGSATVRKLDIVTLRDWETQRNNIEDHPSLEEFTNFLKHRADLLVTIEEANHKHPRRHSDITPLRPKSFVVNQTNQTPKFHCPTAPQNVTLSATHTHGYVLLSTAIVNVSDINGKLHKVRVLLDNGSTSSFVTESLLNRLQLPHSSTSVTVQGLNNQLSNITKRCDLSISSLMNNDLILKTSTSLIPHLTFLQRCRCYWVQIFFGKYSKTIKYHLGKHKPTLIETTFGWLVSGSIQPPITSIKRKHSIMPILPGIGLVTKLAEQNSHLKKNYQVPYCKKMEKTPKNEMYDVVLNLM</sequence>
<dbReference type="InterPro" id="IPR021109">
    <property type="entry name" value="Peptidase_aspartic_dom_sf"/>
</dbReference>
<proteinExistence type="predicted"/>
<organism evidence="2 3">
    <name type="scientific">Spodoptera exigua</name>
    <name type="common">Beet armyworm</name>
    <name type="synonym">Noctua fulgens</name>
    <dbReference type="NCBI Taxonomy" id="7107"/>
    <lineage>
        <taxon>Eukaryota</taxon>
        <taxon>Metazoa</taxon>
        <taxon>Ecdysozoa</taxon>
        <taxon>Arthropoda</taxon>
        <taxon>Hexapoda</taxon>
        <taxon>Insecta</taxon>
        <taxon>Pterygota</taxon>
        <taxon>Neoptera</taxon>
        <taxon>Endopterygota</taxon>
        <taxon>Lepidoptera</taxon>
        <taxon>Glossata</taxon>
        <taxon>Ditrysia</taxon>
        <taxon>Noctuoidea</taxon>
        <taxon>Noctuidae</taxon>
        <taxon>Amphipyrinae</taxon>
        <taxon>Spodoptera</taxon>
    </lineage>
</organism>
<feature type="compositionally biased region" description="Basic residues" evidence="1">
    <location>
        <begin position="16"/>
        <end position="26"/>
    </location>
</feature>
<gene>
    <name evidence="2" type="ORF">HW555_014092</name>
</gene>
<evidence type="ECO:0008006" key="4">
    <source>
        <dbReference type="Google" id="ProtNLM"/>
    </source>
</evidence>
<feature type="non-terminal residue" evidence="2">
    <location>
        <position position="399"/>
    </location>
</feature>